<keyword evidence="6" id="KW-1185">Reference proteome</keyword>
<dbReference type="EMBL" id="JAOEGN010000013">
    <property type="protein sequence ID" value="MCU0105384.1"/>
    <property type="molecule type" value="Genomic_DNA"/>
</dbReference>
<feature type="domain" description="Peptidase family U32 C-terminal" evidence="4">
    <location>
        <begin position="312"/>
        <end position="391"/>
    </location>
</feature>
<keyword evidence="2" id="KW-0378">Hydrolase</keyword>
<dbReference type="InterPro" id="IPR011060">
    <property type="entry name" value="RibuloseP-bd_barrel"/>
</dbReference>
<organism evidence="5 6">
    <name type="scientific">Paracholeplasma vituli</name>
    <dbReference type="NCBI Taxonomy" id="69473"/>
    <lineage>
        <taxon>Bacteria</taxon>
        <taxon>Bacillati</taxon>
        <taxon>Mycoplasmatota</taxon>
        <taxon>Mollicutes</taxon>
        <taxon>Acholeplasmatales</taxon>
        <taxon>Acholeplasmataceae</taxon>
        <taxon>Paracholeplasma</taxon>
    </lineage>
</organism>
<dbReference type="Pfam" id="PF01136">
    <property type="entry name" value="Peptidase_U32"/>
    <property type="match status" value="1"/>
</dbReference>
<dbReference type="InterPro" id="IPR051454">
    <property type="entry name" value="RNA/ubiquinone_mod_enzymes"/>
</dbReference>
<protein>
    <submittedName>
        <fullName evidence="5">U32 family peptidase</fullName>
    </submittedName>
</protein>
<evidence type="ECO:0000256" key="3">
    <source>
        <dbReference type="ARBA" id="ARBA00038374"/>
    </source>
</evidence>
<dbReference type="RefSeq" id="WP_262096691.1">
    <property type="nucleotide sequence ID" value="NZ_JAOEGN010000013.1"/>
</dbReference>
<dbReference type="Proteomes" id="UP001209076">
    <property type="component" value="Unassembled WGS sequence"/>
</dbReference>
<evidence type="ECO:0000259" key="4">
    <source>
        <dbReference type="Pfam" id="PF16325"/>
    </source>
</evidence>
<proteinExistence type="inferred from homology"/>
<name>A0ABT2PWQ1_9MOLU</name>
<reference evidence="6" key="1">
    <citation type="submission" date="2023-07" db="EMBL/GenBank/DDBJ databases">
        <title>Novel Mycoplasma species identified in domestic and wild animals.</title>
        <authorList>
            <person name="Volokhov D.V."/>
            <person name="Furtak V.A."/>
            <person name="Zagorodnyaya T.A."/>
        </authorList>
    </citation>
    <scope>NUCLEOTIDE SEQUENCE [LARGE SCALE GENOMIC DNA]</scope>
    <source>
        <strain evidence="6">92-19</strain>
    </source>
</reference>
<evidence type="ECO:0000256" key="1">
    <source>
        <dbReference type="ARBA" id="ARBA00022670"/>
    </source>
</evidence>
<evidence type="ECO:0000256" key="2">
    <source>
        <dbReference type="ARBA" id="ARBA00022801"/>
    </source>
</evidence>
<keyword evidence="1" id="KW-0645">Protease</keyword>
<comment type="similarity">
    <text evidence="3">Belongs to the peptidase U32 family.</text>
</comment>
<gene>
    <name evidence="5" type="ORF">N7603_06915</name>
</gene>
<dbReference type="SUPFAM" id="SSF51366">
    <property type="entry name" value="Ribulose-phoshate binding barrel"/>
    <property type="match status" value="1"/>
</dbReference>
<evidence type="ECO:0000313" key="6">
    <source>
        <dbReference type="Proteomes" id="UP001209076"/>
    </source>
</evidence>
<comment type="caution">
    <text evidence="5">The sequence shown here is derived from an EMBL/GenBank/DDBJ whole genome shotgun (WGS) entry which is preliminary data.</text>
</comment>
<dbReference type="Pfam" id="PF16325">
    <property type="entry name" value="Peptidase_U32_C"/>
    <property type="match status" value="1"/>
</dbReference>
<sequence length="398" mass="44610">MTELLAPAGDLEKLKIAILYGADAVFIGGMEFSLRARASNFTLENIKEGADFCHKYGKKLYVTTNIIPHNDNMNALIEYLKSLESAGVDAIIAASPYIVETAKKHTKIPVHISTQQSVVNAPAVAFWKDLGAERVVLGRELDIDEITSITQQSDVEIEVFIHGGMCASYSGRCTLSNNMTDRDANRGGCAHSCRWNYDLYEGETLISDEQMPFSMSSKDLQTLAYIPKLIDANVASLKIEGRMKSIHYIATVVRSYRLLIDEYVETGRIKDISIYEKEIRKAENRLTSFGFLGGIPKAEQQLYNLRSEEPTKEFLGLVVDYDKETQIATIEQRNHFVKGETVEMVGPRVSHTFTMGDIRDAEGNLLDAARHPKQILKIALPFEVQPYDMLRKVLSNDN</sequence>
<dbReference type="PANTHER" id="PTHR30217:SF6">
    <property type="entry name" value="TRNA HYDROXYLATION PROTEIN P"/>
    <property type="match status" value="1"/>
</dbReference>
<dbReference type="InterPro" id="IPR032525">
    <property type="entry name" value="Peptidase_U32_C"/>
</dbReference>
<dbReference type="Gene3D" id="2.40.30.10">
    <property type="entry name" value="Translation factors"/>
    <property type="match status" value="1"/>
</dbReference>
<dbReference type="PANTHER" id="PTHR30217">
    <property type="entry name" value="PEPTIDASE U32 FAMILY"/>
    <property type="match status" value="1"/>
</dbReference>
<accession>A0ABT2PWQ1</accession>
<dbReference type="InterPro" id="IPR001539">
    <property type="entry name" value="Peptidase_U32"/>
</dbReference>
<evidence type="ECO:0000313" key="5">
    <source>
        <dbReference type="EMBL" id="MCU0105384.1"/>
    </source>
</evidence>